<dbReference type="AlphaFoldDB" id="A0A0K2U060"/>
<dbReference type="InterPro" id="IPR057191">
    <property type="entry name" value="DUF7869"/>
</dbReference>
<dbReference type="Pfam" id="PF25273">
    <property type="entry name" value="DUF7869"/>
    <property type="match status" value="1"/>
</dbReference>
<sequence>MAAPLGSSSAPNVPDVSKSSDEVKVIFRDVDVEEKEKVKNFCKRGCDCFLGPLDASKNKTPCCTWFNEEEVSYRRDQCLEMSSISSVSLEAYIMGHFSSLETKGQRIKLTLGGRRVCLKTFAFLMGLCKSKVQNLHAHFLKNGFTQRVHKSVGKPAKNPYNRDMQNRREGIKLFLENMINKYGSPIPGKVASPNDWSSFRFPSHWNKEILFKRYIQSCIDQGYTKYCSKNTFKTHWKVMCPQIDMMERRRDFCQICHNNADQMDFLIKESVVRNPLDDMTLNIKDDVKEHFYHMQTEQSNYNMRLDYARKNRESMSLLTLNFSEPMSIPFLPLQSQKNQSNSLFKVNLFAIENEGLQTSHIYMFDEAEAETCKKGANCIASLLFHEIANTPKVPHLAMQFDNCGDQIKNYTMIGFLAYMVMCGYFNELTVHFHVESHSVFSADHSFDIISKSYQKKEIVECLEDLVDVVDGASHYFSAIPSTKNGCRVVDWYDWRSFIDQFFRPLKGLKKYHAFTFKSNTPGIVDLKEWSNSPETMSLSLLKCEMSPQDLPLHIPENFKLEKNNLPKDRIEYLLKNAVPLVSNNAKRHLLLRSINSQSDTPDTEMNIDSAFALSMYAEALLPPSPYDNTSMYLADDSPPGSSPVSIHCDEDDSDSTMEPEEQSSTSHLASSSSFADNDDTPSVPSESEAVETPPPPPKSAKKGAKAARCQECQECLQYKKFKNNEVKKCRKCKHCTKRHKQMCKKFICSRTE</sequence>
<evidence type="ECO:0000259" key="2">
    <source>
        <dbReference type="Pfam" id="PF25273"/>
    </source>
</evidence>
<feature type="compositionally biased region" description="Low complexity" evidence="1">
    <location>
        <begin position="680"/>
        <end position="691"/>
    </location>
</feature>
<dbReference type="PANTHER" id="PTHR34415:SF1">
    <property type="entry name" value="INTEGRASE CATALYTIC DOMAIN-CONTAINING PROTEIN"/>
    <property type="match status" value="1"/>
</dbReference>
<dbReference type="GeneID" id="121129504"/>
<proteinExistence type="predicted"/>
<reference evidence="3" key="1">
    <citation type="submission" date="2014-05" db="EMBL/GenBank/DDBJ databases">
        <authorList>
            <person name="Chronopoulou M."/>
        </authorList>
    </citation>
    <scope>NUCLEOTIDE SEQUENCE</scope>
    <source>
        <tissue evidence="3">Whole organism</tissue>
    </source>
</reference>
<evidence type="ECO:0000256" key="1">
    <source>
        <dbReference type="SAM" id="MobiDB-lite"/>
    </source>
</evidence>
<organism evidence="3">
    <name type="scientific">Lepeophtheirus salmonis</name>
    <name type="common">Salmon louse</name>
    <name type="synonym">Caligus salmonis</name>
    <dbReference type="NCBI Taxonomy" id="72036"/>
    <lineage>
        <taxon>Eukaryota</taxon>
        <taxon>Metazoa</taxon>
        <taxon>Ecdysozoa</taxon>
        <taxon>Arthropoda</taxon>
        <taxon>Crustacea</taxon>
        <taxon>Multicrustacea</taxon>
        <taxon>Hexanauplia</taxon>
        <taxon>Copepoda</taxon>
        <taxon>Siphonostomatoida</taxon>
        <taxon>Caligidae</taxon>
        <taxon>Lepeophtheirus</taxon>
    </lineage>
</organism>
<feature type="domain" description="DUF7869" evidence="2">
    <location>
        <begin position="344"/>
        <end position="531"/>
    </location>
</feature>
<feature type="region of interest" description="Disordered" evidence="1">
    <location>
        <begin position="628"/>
        <end position="703"/>
    </location>
</feature>
<feature type="compositionally biased region" description="Acidic residues" evidence="1">
    <location>
        <begin position="649"/>
        <end position="661"/>
    </location>
</feature>
<feature type="compositionally biased region" description="Low complexity" evidence="1">
    <location>
        <begin position="663"/>
        <end position="673"/>
    </location>
</feature>
<dbReference type="RefSeq" id="XP_040581164.1">
    <property type="nucleotide sequence ID" value="XM_040725230.2"/>
</dbReference>
<dbReference type="OrthoDB" id="6779410at2759"/>
<name>A0A0K2U060_LEPSM</name>
<dbReference type="PANTHER" id="PTHR34415">
    <property type="entry name" value="INTEGRASE CATALYTIC DOMAIN-CONTAINING PROTEIN"/>
    <property type="match status" value="1"/>
</dbReference>
<dbReference type="KEGG" id="lsm:121129504"/>
<evidence type="ECO:0000313" key="3">
    <source>
        <dbReference type="EMBL" id="CDW31332.1"/>
    </source>
</evidence>
<protein>
    <submittedName>
        <fullName evidence="3">Putative LOC582807 [Strongylocentrotus purpuratus]</fullName>
    </submittedName>
</protein>
<accession>A0A0K2U060</accession>
<dbReference type="EMBL" id="HACA01013971">
    <property type="protein sequence ID" value="CDW31332.1"/>
    <property type="molecule type" value="Transcribed_RNA"/>
</dbReference>